<evidence type="ECO:0000256" key="4">
    <source>
        <dbReference type="ARBA" id="ARBA00023239"/>
    </source>
</evidence>
<dbReference type="EMBL" id="CP060718">
    <property type="protein sequence ID" value="QNN67774.1"/>
    <property type="molecule type" value="Genomic_DNA"/>
</dbReference>
<evidence type="ECO:0000256" key="1">
    <source>
        <dbReference type="ARBA" id="ARBA00004761"/>
    </source>
</evidence>
<dbReference type="GO" id="GO:0016829">
    <property type="term" value="F:lyase activity"/>
    <property type="evidence" value="ECO:0007669"/>
    <property type="project" value="UniProtKB-KW"/>
</dbReference>
<proteinExistence type="inferred from homology"/>
<dbReference type="PANTHER" id="PTHR30246:SF1">
    <property type="entry name" value="2-DEHYDRO-3-DEOXY-6-PHOSPHOGALACTONATE ALDOLASE-RELATED"/>
    <property type="match status" value="1"/>
</dbReference>
<sequence>MTPAEIFRLYLDACPLIAILRGVTPDEVEPIGQALFDAGIRIIEIPVQSSEALPGVERLVAHFGNDALIGAGTVLTEQVIAPVAAAGGRLIISPAFDPSVVSATVAAGLISCPGYFTPSEAVAALKGGAHALKFFPAEGGSPAVLKAQRVILPKKVPLIVVGGITPGDMAQWLDAGADGFGLGSALYKPGQSAAETGEKARAFIEALPA</sequence>
<dbReference type="InterPro" id="IPR000887">
    <property type="entry name" value="Aldlse_KDPG_KHG"/>
</dbReference>
<keyword evidence="5" id="KW-0119">Carbohydrate metabolism</keyword>
<dbReference type="PANTHER" id="PTHR30246">
    <property type="entry name" value="2-KETO-3-DEOXY-6-PHOSPHOGLUCONATE ALDOLASE"/>
    <property type="match status" value="1"/>
</dbReference>
<reference evidence="6 7" key="1">
    <citation type="submission" date="2020-08" db="EMBL/GenBank/DDBJ databases">
        <title>Genome sequence of Sphingomonas lutea KCTC 23642T.</title>
        <authorList>
            <person name="Hyun D.-W."/>
            <person name="Bae J.-W."/>
        </authorList>
    </citation>
    <scope>NUCLEOTIDE SEQUENCE [LARGE SCALE GENOMIC DNA]</scope>
    <source>
        <strain evidence="6 7">KCTC 23642</strain>
    </source>
</reference>
<organism evidence="6 7">
    <name type="scientific">Sphingomonas lutea</name>
    <dbReference type="NCBI Taxonomy" id="1045317"/>
    <lineage>
        <taxon>Bacteria</taxon>
        <taxon>Pseudomonadati</taxon>
        <taxon>Pseudomonadota</taxon>
        <taxon>Alphaproteobacteria</taxon>
        <taxon>Sphingomonadales</taxon>
        <taxon>Sphingomonadaceae</taxon>
        <taxon>Sphingomonas</taxon>
    </lineage>
</organism>
<comment type="subunit">
    <text evidence="3">Homotrimer.</text>
</comment>
<dbReference type="RefSeq" id="WP_187538650.1">
    <property type="nucleotide sequence ID" value="NZ_BAABJT010000001.1"/>
</dbReference>
<evidence type="ECO:0000313" key="7">
    <source>
        <dbReference type="Proteomes" id="UP000515971"/>
    </source>
</evidence>
<evidence type="ECO:0000256" key="5">
    <source>
        <dbReference type="ARBA" id="ARBA00023277"/>
    </source>
</evidence>
<dbReference type="InterPro" id="IPR013785">
    <property type="entry name" value="Aldolase_TIM"/>
</dbReference>
<dbReference type="AlphaFoldDB" id="A0A7G9SIU9"/>
<dbReference type="Proteomes" id="UP000515971">
    <property type="component" value="Chromosome"/>
</dbReference>
<protein>
    <submittedName>
        <fullName evidence="6">2-dehydro-3-deoxy-6-phosphogalactonate aldolase</fullName>
    </submittedName>
</protein>
<comment type="pathway">
    <text evidence="1">Carbohydrate acid metabolism.</text>
</comment>
<evidence type="ECO:0000256" key="2">
    <source>
        <dbReference type="ARBA" id="ARBA00006906"/>
    </source>
</evidence>
<dbReference type="Gene3D" id="3.20.20.70">
    <property type="entry name" value="Aldolase class I"/>
    <property type="match status" value="1"/>
</dbReference>
<dbReference type="Pfam" id="PF01081">
    <property type="entry name" value="Aldolase"/>
    <property type="match status" value="1"/>
</dbReference>
<accession>A0A7G9SIU9</accession>
<comment type="similarity">
    <text evidence="2">Belongs to the KHG/KDPG aldolase family.</text>
</comment>
<name>A0A7G9SIU9_9SPHN</name>
<evidence type="ECO:0000256" key="3">
    <source>
        <dbReference type="ARBA" id="ARBA00011233"/>
    </source>
</evidence>
<evidence type="ECO:0000313" key="6">
    <source>
        <dbReference type="EMBL" id="QNN67774.1"/>
    </source>
</evidence>
<dbReference type="KEGG" id="slut:H9L13_02245"/>
<keyword evidence="4" id="KW-0456">Lyase</keyword>
<dbReference type="CDD" id="cd00452">
    <property type="entry name" value="KDPG_aldolase"/>
    <property type="match status" value="1"/>
</dbReference>
<gene>
    <name evidence="6" type="ORF">H9L13_02245</name>
</gene>
<dbReference type="NCBIfam" id="NF006600">
    <property type="entry name" value="PRK09140.1"/>
    <property type="match status" value="1"/>
</dbReference>
<keyword evidence="7" id="KW-1185">Reference proteome</keyword>
<dbReference type="SUPFAM" id="SSF51569">
    <property type="entry name" value="Aldolase"/>
    <property type="match status" value="1"/>
</dbReference>